<protein>
    <recommendedName>
        <fullName evidence="8">DUF202 domain-containing protein</fullName>
    </recommendedName>
</protein>
<evidence type="ECO:0000256" key="3">
    <source>
        <dbReference type="ARBA" id="ARBA00022692"/>
    </source>
</evidence>
<evidence type="ECO:0000256" key="5">
    <source>
        <dbReference type="ARBA" id="ARBA00023136"/>
    </source>
</evidence>
<gene>
    <name evidence="9" type="ORF">Glove_9g281</name>
</gene>
<evidence type="ECO:0000313" key="9">
    <source>
        <dbReference type="EMBL" id="RHZ89936.1"/>
    </source>
</evidence>
<dbReference type="PANTHER" id="PTHR34187:SF2">
    <property type="entry name" value="DUF202 DOMAIN-CONTAINING PROTEIN"/>
    <property type="match status" value="1"/>
</dbReference>
<feature type="compositionally biased region" description="Basic and acidic residues" evidence="6">
    <location>
        <begin position="73"/>
        <end position="89"/>
    </location>
</feature>
<dbReference type="GO" id="GO:0005886">
    <property type="term" value="C:plasma membrane"/>
    <property type="evidence" value="ECO:0007669"/>
    <property type="project" value="UniProtKB-SubCell"/>
</dbReference>
<comment type="caution">
    <text evidence="9">The sequence shown here is derived from an EMBL/GenBank/DDBJ whole genome shotgun (WGS) entry which is preliminary data.</text>
</comment>
<dbReference type="OrthoDB" id="199599at2759"/>
<dbReference type="InterPro" id="IPR003807">
    <property type="entry name" value="DUF202"/>
</dbReference>
<feature type="transmembrane region" description="Helical" evidence="7">
    <location>
        <begin position="125"/>
        <end position="144"/>
    </location>
</feature>
<proteinExistence type="predicted"/>
<dbReference type="PANTHER" id="PTHR34187">
    <property type="entry name" value="FGR18P"/>
    <property type="match status" value="1"/>
</dbReference>
<feature type="transmembrane region" description="Helical" evidence="7">
    <location>
        <begin position="164"/>
        <end position="181"/>
    </location>
</feature>
<feature type="compositionally biased region" description="Low complexity" evidence="6">
    <location>
        <begin position="22"/>
        <end position="31"/>
    </location>
</feature>
<keyword evidence="2" id="KW-1003">Cell membrane</keyword>
<comment type="subcellular location">
    <subcellularLocation>
        <location evidence="1">Cell membrane</location>
        <topology evidence="1">Multi-pass membrane protein</topology>
    </subcellularLocation>
</comment>
<evidence type="ECO:0000259" key="8">
    <source>
        <dbReference type="Pfam" id="PF02656"/>
    </source>
</evidence>
<name>A0A397JV29_9GLOM</name>
<keyword evidence="4 7" id="KW-1133">Transmembrane helix</keyword>
<dbReference type="Proteomes" id="UP000266861">
    <property type="component" value="Unassembled WGS sequence"/>
</dbReference>
<evidence type="ECO:0000256" key="7">
    <source>
        <dbReference type="SAM" id="Phobius"/>
    </source>
</evidence>
<dbReference type="EMBL" id="PQFF01000007">
    <property type="protein sequence ID" value="RHZ89936.1"/>
    <property type="molecule type" value="Genomic_DNA"/>
</dbReference>
<evidence type="ECO:0000256" key="1">
    <source>
        <dbReference type="ARBA" id="ARBA00004651"/>
    </source>
</evidence>
<dbReference type="InterPro" id="IPR052053">
    <property type="entry name" value="IM_YidH-like"/>
</dbReference>
<feature type="transmembrane region" description="Helical" evidence="7">
    <location>
        <begin position="202"/>
        <end position="223"/>
    </location>
</feature>
<keyword evidence="3 7" id="KW-0812">Transmembrane</keyword>
<evidence type="ECO:0000313" key="10">
    <source>
        <dbReference type="Proteomes" id="UP000266861"/>
    </source>
</evidence>
<keyword evidence="5 7" id="KW-0472">Membrane</keyword>
<evidence type="ECO:0000256" key="2">
    <source>
        <dbReference type="ARBA" id="ARBA00022475"/>
    </source>
</evidence>
<evidence type="ECO:0000256" key="6">
    <source>
        <dbReference type="SAM" id="MobiDB-lite"/>
    </source>
</evidence>
<feature type="compositionally biased region" description="Low complexity" evidence="6">
    <location>
        <begin position="48"/>
        <end position="58"/>
    </location>
</feature>
<reference evidence="9 10" key="1">
    <citation type="submission" date="2018-08" db="EMBL/GenBank/DDBJ databases">
        <title>Genome and evolution of the arbuscular mycorrhizal fungus Diversispora epigaea (formerly Glomus versiforme) and its bacterial endosymbionts.</title>
        <authorList>
            <person name="Sun X."/>
            <person name="Fei Z."/>
            <person name="Harrison M."/>
        </authorList>
    </citation>
    <scope>NUCLEOTIDE SEQUENCE [LARGE SCALE GENOMIC DNA]</scope>
    <source>
        <strain evidence="9 10">IT104</strain>
    </source>
</reference>
<organism evidence="9 10">
    <name type="scientific">Diversispora epigaea</name>
    <dbReference type="NCBI Taxonomy" id="1348612"/>
    <lineage>
        <taxon>Eukaryota</taxon>
        <taxon>Fungi</taxon>
        <taxon>Fungi incertae sedis</taxon>
        <taxon>Mucoromycota</taxon>
        <taxon>Glomeromycotina</taxon>
        <taxon>Glomeromycetes</taxon>
        <taxon>Diversisporales</taxon>
        <taxon>Diversisporaceae</taxon>
        <taxon>Diversispora</taxon>
    </lineage>
</organism>
<accession>A0A397JV29</accession>
<dbReference type="Pfam" id="PF02656">
    <property type="entry name" value="DUF202"/>
    <property type="match status" value="1"/>
</dbReference>
<sequence length="226" mass="25407">MSNTDKRILRRRSSHNYEMDNDNININNENQSGGGIEIEEKLRQQNLSRSSSTSSTSTSHKKSTEYTNSNSNTHDDDVVNNPEKKDKNTSFKSWTKKKFDEWDPSLKLKNTASVARDHLANERTFLAWLRTSLSFISIGVAITQLFRLTSIDKSHGGDKLGKPLGISFIILGSVFLTFGIYRYFHSQYLMTCGQFPASRGSVIIGTILTMLCLVACFVTIGFIESS</sequence>
<keyword evidence="10" id="KW-1185">Reference proteome</keyword>
<feature type="domain" description="DUF202" evidence="8">
    <location>
        <begin position="116"/>
        <end position="187"/>
    </location>
</feature>
<dbReference type="AlphaFoldDB" id="A0A397JV29"/>
<feature type="region of interest" description="Disordered" evidence="6">
    <location>
        <begin position="1"/>
        <end position="90"/>
    </location>
</feature>
<evidence type="ECO:0000256" key="4">
    <source>
        <dbReference type="ARBA" id="ARBA00022989"/>
    </source>
</evidence>